<accession>A0A0B5FU61</accession>
<proteinExistence type="predicted"/>
<protein>
    <submittedName>
        <fullName evidence="2">Uncharacterized protein</fullName>
    </submittedName>
</protein>
<reference evidence="2 3" key="1">
    <citation type="journal article" date="2015" name="Genome Announc.">
        <title>Genomes of Geoalkalibacter ferrihydriticus Z-0531T and Geoalkalibacter subterraneus Red1T, Two Haloalkaliphilic Metal-Reducing Deltaproteobacteria.</title>
        <authorList>
            <person name="Badalamenti J.P."/>
            <person name="Krajmalnik-Brown R."/>
            <person name="Torres C.I."/>
            <person name="Bond D.R."/>
        </authorList>
    </citation>
    <scope>NUCLEOTIDE SEQUENCE [LARGE SCALE GENOMIC DNA]</scope>
    <source>
        <strain evidence="2 3">Red1</strain>
    </source>
</reference>
<dbReference type="HOGENOM" id="CLU_102153_1_0_7"/>
<name>A0A0B5FU61_9BACT</name>
<dbReference type="RefSeq" id="WP_040200972.1">
    <property type="nucleotide sequence ID" value="NZ_CP010311.1"/>
</dbReference>
<evidence type="ECO:0000313" key="2">
    <source>
        <dbReference type="EMBL" id="AJF07131.1"/>
    </source>
</evidence>
<dbReference type="AlphaFoldDB" id="A0A0B5FU61"/>
<dbReference type="OrthoDB" id="129834at2"/>
<organism evidence="2 3">
    <name type="scientific">Geoalkalibacter subterraneus</name>
    <dbReference type="NCBI Taxonomy" id="483547"/>
    <lineage>
        <taxon>Bacteria</taxon>
        <taxon>Pseudomonadati</taxon>
        <taxon>Thermodesulfobacteriota</taxon>
        <taxon>Desulfuromonadia</taxon>
        <taxon>Desulfuromonadales</taxon>
        <taxon>Geoalkalibacteraceae</taxon>
        <taxon>Geoalkalibacter</taxon>
    </lineage>
</organism>
<feature type="region of interest" description="Disordered" evidence="1">
    <location>
        <begin position="56"/>
        <end position="94"/>
    </location>
</feature>
<dbReference type="EMBL" id="CP010311">
    <property type="protein sequence ID" value="AJF07131.1"/>
    <property type="molecule type" value="Genomic_DNA"/>
</dbReference>
<evidence type="ECO:0000313" key="3">
    <source>
        <dbReference type="Proteomes" id="UP000035036"/>
    </source>
</evidence>
<sequence>MSSVQNPTVGGHVESQCTKCGRVTNHTIVAMVEATVVKVQCNTCEGTHKYRPAKAMRTTKANASGGARRVTDKAASSKKATADQEEWQQNVRDRDPAAAVGYTMDGSFEVEDLVRHPVFGLGQVVAVFKPNKMEVLFEQGRKMLRCQL</sequence>
<evidence type="ECO:0000256" key="1">
    <source>
        <dbReference type="SAM" id="MobiDB-lite"/>
    </source>
</evidence>
<gene>
    <name evidence="2" type="ORF">GSUB_11930</name>
</gene>
<dbReference type="Proteomes" id="UP000035036">
    <property type="component" value="Chromosome"/>
</dbReference>
<keyword evidence="3" id="KW-1185">Reference proteome</keyword>
<dbReference type="STRING" id="483547.GSUB_11930"/>
<dbReference type="KEGG" id="gsb:GSUB_11930"/>